<keyword evidence="2" id="KW-1185">Reference proteome</keyword>
<dbReference type="Proteomes" id="UP000887159">
    <property type="component" value="Unassembled WGS sequence"/>
</dbReference>
<dbReference type="AlphaFoldDB" id="A0A8X6W405"/>
<accession>A0A8X6W405</accession>
<reference evidence="1" key="1">
    <citation type="submission" date="2020-08" db="EMBL/GenBank/DDBJ databases">
        <title>Multicomponent nature underlies the extraordinary mechanical properties of spider dragline silk.</title>
        <authorList>
            <person name="Kono N."/>
            <person name="Nakamura H."/>
            <person name="Mori M."/>
            <person name="Yoshida Y."/>
            <person name="Ohtoshi R."/>
            <person name="Malay A.D."/>
            <person name="Moran D.A.P."/>
            <person name="Tomita M."/>
            <person name="Numata K."/>
            <person name="Arakawa K."/>
        </authorList>
    </citation>
    <scope>NUCLEOTIDE SEQUENCE</scope>
</reference>
<protein>
    <submittedName>
        <fullName evidence="1">Uncharacterized protein</fullName>
    </submittedName>
</protein>
<evidence type="ECO:0000313" key="2">
    <source>
        <dbReference type="Proteomes" id="UP000887159"/>
    </source>
</evidence>
<dbReference type="EMBL" id="BMAU01021381">
    <property type="protein sequence ID" value="GFY27729.1"/>
    <property type="molecule type" value="Genomic_DNA"/>
</dbReference>
<gene>
    <name evidence="1" type="ORF">TNCV_241951</name>
</gene>
<sequence length="109" mass="12507">MRVVASARSRVSQARLSPNGYPQQEMRVRNCQTLPTRYLEVSLQTVPSLFFSLLLPSLPSCHYLLHLPFRRSISVQHAKEHQSSTLRQKKKVQIERFMVHSGQFSQSGA</sequence>
<evidence type="ECO:0000313" key="1">
    <source>
        <dbReference type="EMBL" id="GFY27729.1"/>
    </source>
</evidence>
<name>A0A8X6W405_TRICX</name>
<proteinExistence type="predicted"/>
<comment type="caution">
    <text evidence="1">The sequence shown here is derived from an EMBL/GenBank/DDBJ whole genome shotgun (WGS) entry which is preliminary data.</text>
</comment>
<organism evidence="1 2">
    <name type="scientific">Trichonephila clavipes</name>
    <name type="common">Golden silk orbweaver</name>
    <name type="synonym">Nephila clavipes</name>
    <dbReference type="NCBI Taxonomy" id="2585209"/>
    <lineage>
        <taxon>Eukaryota</taxon>
        <taxon>Metazoa</taxon>
        <taxon>Ecdysozoa</taxon>
        <taxon>Arthropoda</taxon>
        <taxon>Chelicerata</taxon>
        <taxon>Arachnida</taxon>
        <taxon>Araneae</taxon>
        <taxon>Araneomorphae</taxon>
        <taxon>Entelegynae</taxon>
        <taxon>Araneoidea</taxon>
        <taxon>Nephilidae</taxon>
        <taxon>Trichonephila</taxon>
    </lineage>
</organism>